<feature type="domain" description="B30.2/SPRY" evidence="1">
    <location>
        <begin position="1"/>
        <end position="99"/>
    </location>
</feature>
<dbReference type="InterPro" id="IPR001870">
    <property type="entry name" value="B30.2/SPRY"/>
</dbReference>
<dbReference type="InterPro" id="IPR013320">
    <property type="entry name" value="ConA-like_dom_sf"/>
</dbReference>
<proteinExistence type="predicted"/>
<dbReference type="InterPro" id="IPR044736">
    <property type="entry name" value="Gid1/RanBPM/SPLA_SPRY"/>
</dbReference>
<dbReference type="Proteomes" id="UP000799779">
    <property type="component" value="Unassembled WGS sequence"/>
</dbReference>
<evidence type="ECO:0000259" key="1">
    <source>
        <dbReference type="PROSITE" id="PS50188"/>
    </source>
</evidence>
<reference evidence="2" key="1">
    <citation type="journal article" date="2020" name="Stud. Mycol.">
        <title>101 Dothideomycetes genomes: a test case for predicting lifestyles and emergence of pathogens.</title>
        <authorList>
            <person name="Haridas S."/>
            <person name="Albert R."/>
            <person name="Binder M."/>
            <person name="Bloem J."/>
            <person name="Labutti K."/>
            <person name="Salamov A."/>
            <person name="Andreopoulos B."/>
            <person name="Baker S."/>
            <person name="Barry K."/>
            <person name="Bills G."/>
            <person name="Bluhm B."/>
            <person name="Cannon C."/>
            <person name="Castanera R."/>
            <person name="Culley D."/>
            <person name="Daum C."/>
            <person name="Ezra D."/>
            <person name="Gonzalez J."/>
            <person name="Henrissat B."/>
            <person name="Kuo A."/>
            <person name="Liang C."/>
            <person name="Lipzen A."/>
            <person name="Lutzoni F."/>
            <person name="Magnuson J."/>
            <person name="Mondo S."/>
            <person name="Nolan M."/>
            <person name="Ohm R."/>
            <person name="Pangilinan J."/>
            <person name="Park H.-J."/>
            <person name="Ramirez L."/>
            <person name="Alfaro M."/>
            <person name="Sun H."/>
            <person name="Tritt A."/>
            <person name="Yoshinaga Y."/>
            <person name="Zwiers L.-H."/>
            <person name="Turgeon B."/>
            <person name="Goodwin S."/>
            <person name="Spatafora J."/>
            <person name="Crous P."/>
            <person name="Grigoriev I."/>
        </authorList>
    </citation>
    <scope>NUCLEOTIDE SEQUENCE</scope>
    <source>
        <strain evidence="2">CBS 123094</strain>
    </source>
</reference>
<dbReference type="OrthoDB" id="3930153at2759"/>
<protein>
    <recommendedName>
        <fullName evidence="1">B30.2/SPRY domain-containing protein</fullName>
    </recommendedName>
</protein>
<dbReference type="InterPro" id="IPR003877">
    <property type="entry name" value="SPRY_dom"/>
</dbReference>
<dbReference type="InterPro" id="IPR043136">
    <property type="entry name" value="B30.2/SPRY_sf"/>
</dbReference>
<dbReference type="PANTHER" id="PTHR12864">
    <property type="entry name" value="RAN BINDING PROTEIN 9-RELATED"/>
    <property type="match status" value="1"/>
</dbReference>
<dbReference type="PROSITE" id="PS50188">
    <property type="entry name" value="B302_SPRY"/>
    <property type="match status" value="1"/>
</dbReference>
<dbReference type="Pfam" id="PF00622">
    <property type="entry name" value="SPRY"/>
    <property type="match status" value="1"/>
</dbReference>
<keyword evidence="3" id="KW-1185">Reference proteome</keyword>
<dbReference type="EMBL" id="ML977561">
    <property type="protein sequence ID" value="KAF2005947.1"/>
    <property type="molecule type" value="Genomic_DNA"/>
</dbReference>
<evidence type="ECO:0000313" key="2">
    <source>
        <dbReference type="EMBL" id="KAF2005947.1"/>
    </source>
</evidence>
<dbReference type="CDD" id="cd12885">
    <property type="entry name" value="SPRY_RanBP_like"/>
    <property type="match status" value="1"/>
</dbReference>
<evidence type="ECO:0000313" key="3">
    <source>
        <dbReference type="Proteomes" id="UP000799779"/>
    </source>
</evidence>
<name>A0A6A5WWG7_9PLEO</name>
<organism evidence="2 3">
    <name type="scientific">Amniculicola lignicola CBS 123094</name>
    <dbReference type="NCBI Taxonomy" id="1392246"/>
    <lineage>
        <taxon>Eukaryota</taxon>
        <taxon>Fungi</taxon>
        <taxon>Dikarya</taxon>
        <taxon>Ascomycota</taxon>
        <taxon>Pezizomycotina</taxon>
        <taxon>Dothideomycetes</taxon>
        <taxon>Pleosporomycetidae</taxon>
        <taxon>Pleosporales</taxon>
        <taxon>Amniculicolaceae</taxon>
        <taxon>Amniculicola</taxon>
    </lineage>
</organism>
<dbReference type="Gene3D" id="2.60.120.920">
    <property type="match status" value="1"/>
</dbReference>
<dbReference type="AlphaFoldDB" id="A0A6A5WWG7"/>
<accession>A0A6A5WWG7</accession>
<sequence>MPGWSEGSWGYHGDDGHTMDEGDHYLTAPYPTFGAKDVVGCGVDFKCRSVFFTKNGARLSSEGRGNMAFHMIEARLLFPVIGVGSEGTEVTVNFGDSGAFVYQG</sequence>
<dbReference type="InterPro" id="IPR050618">
    <property type="entry name" value="Ubq-SigPath_Reg"/>
</dbReference>
<dbReference type="SUPFAM" id="SSF49899">
    <property type="entry name" value="Concanavalin A-like lectins/glucanases"/>
    <property type="match status" value="1"/>
</dbReference>
<gene>
    <name evidence="2" type="ORF">P154DRAFT_289636</name>
</gene>